<dbReference type="PANTHER" id="PTHR43705:SF1">
    <property type="entry name" value="HYDROXYACYLGLUTATHIONE HYDROLASE GLOB"/>
    <property type="match status" value="1"/>
</dbReference>
<dbReference type="AlphaFoldDB" id="A0A126T6Z6"/>
<dbReference type="GO" id="GO:0019243">
    <property type="term" value="P:methylglyoxal catabolic process to D-lactate via S-lactoyl-glutathione"/>
    <property type="evidence" value="ECO:0007669"/>
    <property type="project" value="UniProtKB-UniRule"/>
</dbReference>
<feature type="binding site" evidence="7">
    <location>
        <position position="132"/>
    </location>
    <ligand>
        <name>Zn(2+)</name>
        <dbReference type="ChEBI" id="CHEBI:29105"/>
        <label>1</label>
    </ligand>
</feature>
<dbReference type="Proteomes" id="UP000030512">
    <property type="component" value="Chromosome"/>
</dbReference>
<sequence length="255" mass="28120">MLSILLVPALNDNYIYLLHEPNSGKTAVVDPAVSAPVLDALQQQDWQLDYIFNTHHHGDHVGANLQLKQQTGCQIVGSAADQARIPGIDISVGNGDVVKLGNLAFQVIDTPGHTLGHIVYYSAESQALFCGDTLFSLGCGRLFEGSAEQMWQSLQKLKTLPAETRVYCAHEYTAANGRFALSVDADNLQLRQRIAEVYELRQQNLPTLPSTIDQELATNPFFRAHDASIRANIGMTEQTDVAVFSQLRLLKDQFQ</sequence>
<dbReference type="CDD" id="cd07723">
    <property type="entry name" value="hydroxyacylglutathione_hydrolase_MBL-fold"/>
    <property type="match status" value="1"/>
</dbReference>
<name>A0A126T6Z6_9GAMM</name>
<keyword evidence="10" id="KW-1185">Reference proteome</keyword>
<comment type="catalytic activity">
    <reaction evidence="1 7">
        <text>an S-(2-hydroxyacyl)glutathione + H2O = a 2-hydroxy carboxylate + glutathione + H(+)</text>
        <dbReference type="Rhea" id="RHEA:21864"/>
        <dbReference type="ChEBI" id="CHEBI:15377"/>
        <dbReference type="ChEBI" id="CHEBI:15378"/>
        <dbReference type="ChEBI" id="CHEBI:57925"/>
        <dbReference type="ChEBI" id="CHEBI:58896"/>
        <dbReference type="ChEBI" id="CHEBI:71261"/>
        <dbReference type="EC" id="3.1.2.6"/>
    </reaction>
</comment>
<feature type="binding site" evidence="7">
    <location>
        <position position="60"/>
    </location>
    <ligand>
        <name>Zn(2+)</name>
        <dbReference type="ChEBI" id="CHEBI:29105"/>
        <label>2</label>
    </ligand>
</feature>
<feature type="binding site" evidence="7">
    <location>
        <position position="170"/>
    </location>
    <ligand>
        <name>Zn(2+)</name>
        <dbReference type="ChEBI" id="CHEBI:29105"/>
        <label>2</label>
    </ligand>
</feature>
<evidence type="ECO:0000256" key="6">
    <source>
        <dbReference type="ARBA" id="ARBA00022833"/>
    </source>
</evidence>
<dbReference type="STRING" id="1538553.JT25_015435"/>
<evidence type="ECO:0000256" key="5">
    <source>
        <dbReference type="ARBA" id="ARBA00022801"/>
    </source>
</evidence>
<dbReference type="Gene3D" id="3.60.15.10">
    <property type="entry name" value="Ribonuclease Z/Hydroxyacylglutathione hydrolase-like"/>
    <property type="match status" value="1"/>
</dbReference>
<feature type="binding site" evidence="7">
    <location>
        <position position="132"/>
    </location>
    <ligand>
        <name>Zn(2+)</name>
        <dbReference type="ChEBI" id="CHEBI:29105"/>
        <label>2</label>
    </ligand>
</feature>
<evidence type="ECO:0000256" key="1">
    <source>
        <dbReference type="ARBA" id="ARBA00001623"/>
    </source>
</evidence>
<reference evidence="9 10" key="1">
    <citation type="journal article" date="2015" name="Environ. Microbiol.">
        <title>Methane oxidation coupled to nitrate reduction under hypoxia by the Gammaproteobacterium Methylomonas denitrificans, sp. nov. type strain FJG1.</title>
        <authorList>
            <person name="Kits K.D."/>
            <person name="Klotz M.G."/>
            <person name="Stein L.Y."/>
        </authorList>
    </citation>
    <scope>NUCLEOTIDE SEQUENCE [LARGE SCALE GENOMIC DNA]</scope>
    <source>
        <strain evidence="9 10">FJG1</strain>
    </source>
</reference>
<evidence type="ECO:0000259" key="8">
    <source>
        <dbReference type="SMART" id="SM00849"/>
    </source>
</evidence>
<gene>
    <name evidence="7" type="primary">gloB</name>
    <name evidence="9" type="ORF">JT25_015435</name>
</gene>
<dbReference type="InterPro" id="IPR017782">
    <property type="entry name" value="Hydroxyacylglutathione_Hdrlase"/>
</dbReference>
<dbReference type="EMBL" id="CP014476">
    <property type="protein sequence ID" value="AMK77851.1"/>
    <property type="molecule type" value="Genomic_DNA"/>
</dbReference>
<dbReference type="KEGG" id="mdn:JT25_015435"/>
<dbReference type="SMART" id="SM00849">
    <property type="entry name" value="Lactamase_B"/>
    <property type="match status" value="1"/>
</dbReference>
<dbReference type="PIRSF" id="PIRSF005457">
    <property type="entry name" value="Glx"/>
    <property type="match status" value="1"/>
</dbReference>
<dbReference type="Pfam" id="PF16123">
    <property type="entry name" value="HAGH_C"/>
    <property type="match status" value="1"/>
</dbReference>
<comment type="pathway">
    <text evidence="2 7">Secondary metabolite metabolism; methylglyoxal degradation; (R)-lactate from methylglyoxal: step 2/2.</text>
</comment>
<dbReference type="InterPro" id="IPR032282">
    <property type="entry name" value="HAGH_C"/>
</dbReference>
<keyword evidence="4 7" id="KW-0479">Metal-binding</keyword>
<dbReference type="GO" id="GO:0046872">
    <property type="term" value="F:metal ion binding"/>
    <property type="evidence" value="ECO:0007669"/>
    <property type="project" value="UniProtKB-KW"/>
</dbReference>
<evidence type="ECO:0000256" key="4">
    <source>
        <dbReference type="ARBA" id="ARBA00022723"/>
    </source>
</evidence>
<feature type="domain" description="Metallo-beta-lactamase" evidence="8">
    <location>
        <begin position="12"/>
        <end position="170"/>
    </location>
</feature>
<dbReference type="SUPFAM" id="SSF56281">
    <property type="entry name" value="Metallo-hydrolase/oxidoreductase"/>
    <property type="match status" value="1"/>
</dbReference>
<dbReference type="InterPro" id="IPR036866">
    <property type="entry name" value="RibonucZ/Hydroxyglut_hydro"/>
</dbReference>
<dbReference type="InterPro" id="IPR050110">
    <property type="entry name" value="Glyoxalase_II_hydrolase"/>
</dbReference>
<evidence type="ECO:0000256" key="2">
    <source>
        <dbReference type="ARBA" id="ARBA00004963"/>
    </source>
</evidence>
<protein>
    <recommendedName>
        <fullName evidence="7">Hydroxyacylglutathione hydrolase</fullName>
        <ecNumber evidence="7">3.1.2.6</ecNumber>
    </recommendedName>
    <alternativeName>
        <fullName evidence="7">Glyoxalase II</fullName>
        <shortName evidence="7">Glx II</shortName>
    </alternativeName>
</protein>
<feature type="binding site" evidence="7">
    <location>
        <position position="57"/>
    </location>
    <ligand>
        <name>Zn(2+)</name>
        <dbReference type="ChEBI" id="CHEBI:29105"/>
        <label>1</label>
    </ligand>
</feature>
<comment type="cofactor">
    <cofactor evidence="7">
        <name>Zn(2+)</name>
        <dbReference type="ChEBI" id="CHEBI:29105"/>
    </cofactor>
    <text evidence="7">Binds 2 Zn(2+) ions per subunit.</text>
</comment>
<feature type="binding site" evidence="7">
    <location>
        <position position="113"/>
    </location>
    <ligand>
        <name>Zn(2+)</name>
        <dbReference type="ChEBI" id="CHEBI:29105"/>
        <label>1</label>
    </ligand>
</feature>
<evidence type="ECO:0000256" key="3">
    <source>
        <dbReference type="ARBA" id="ARBA00006759"/>
    </source>
</evidence>
<dbReference type="UniPathway" id="UPA00619">
    <property type="reaction ID" value="UER00676"/>
</dbReference>
<comment type="subunit">
    <text evidence="7">Monomer.</text>
</comment>
<feature type="binding site" evidence="7">
    <location>
        <position position="59"/>
    </location>
    <ligand>
        <name>Zn(2+)</name>
        <dbReference type="ChEBI" id="CHEBI:29105"/>
        <label>2</label>
    </ligand>
</feature>
<dbReference type="GO" id="GO:0004416">
    <property type="term" value="F:hydroxyacylglutathione hydrolase activity"/>
    <property type="evidence" value="ECO:0007669"/>
    <property type="project" value="UniProtKB-UniRule"/>
</dbReference>
<evidence type="ECO:0000313" key="9">
    <source>
        <dbReference type="EMBL" id="AMK77851.1"/>
    </source>
</evidence>
<evidence type="ECO:0000256" key="7">
    <source>
        <dbReference type="HAMAP-Rule" id="MF_01374"/>
    </source>
</evidence>
<dbReference type="OrthoDB" id="9802248at2"/>
<dbReference type="NCBIfam" id="TIGR03413">
    <property type="entry name" value="GSH_gloB"/>
    <property type="match status" value="1"/>
</dbReference>
<comment type="function">
    <text evidence="7">Thiolesterase that catalyzes the hydrolysis of S-D-lactoyl-glutathione to form glutathione and D-lactic acid.</text>
</comment>
<accession>A0A126T6Z6</accession>
<dbReference type="InterPro" id="IPR035680">
    <property type="entry name" value="Clx_II_MBL"/>
</dbReference>
<dbReference type="EC" id="3.1.2.6" evidence="7"/>
<keyword evidence="5 7" id="KW-0378">Hydrolase</keyword>
<dbReference type="InterPro" id="IPR001279">
    <property type="entry name" value="Metallo-B-lactamas"/>
</dbReference>
<proteinExistence type="inferred from homology"/>
<dbReference type="HAMAP" id="MF_01374">
    <property type="entry name" value="Glyoxalase_2"/>
    <property type="match status" value="1"/>
</dbReference>
<dbReference type="PANTHER" id="PTHR43705">
    <property type="entry name" value="HYDROXYACYLGLUTATHIONE HYDROLASE"/>
    <property type="match status" value="1"/>
</dbReference>
<keyword evidence="6 7" id="KW-0862">Zinc</keyword>
<feature type="binding site" evidence="7">
    <location>
        <position position="55"/>
    </location>
    <ligand>
        <name>Zn(2+)</name>
        <dbReference type="ChEBI" id="CHEBI:29105"/>
        <label>1</label>
    </ligand>
</feature>
<evidence type="ECO:0000313" key="10">
    <source>
        <dbReference type="Proteomes" id="UP000030512"/>
    </source>
</evidence>
<dbReference type="RefSeq" id="WP_036273359.1">
    <property type="nucleotide sequence ID" value="NZ_CP014476.1"/>
</dbReference>
<organism evidence="9 10">
    <name type="scientific">Methylomonas denitrificans</name>
    <dbReference type="NCBI Taxonomy" id="1538553"/>
    <lineage>
        <taxon>Bacteria</taxon>
        <taxon>Pseudomonadati</taxon>
        <taxon>Pseudomonadota</taxon>
        <taxon>Gammaproteobacteria</taxon>
        <taxon>Methylococcales</taxon>
        <taxon>Methylococcaceae</taxon>
        <taxon>Methylomonas</taxon>
    </lineage>
</organism>
<comment type="similarity">
    <text evidence="3 7">Belongs to the metallo-beta-lactamase superfamily. Glyoxalase II family.</text>
</comment>
<dbReference type="Pfam" id="PF00753">
    <property type="entry name" value="Lactamase_B"/>
    <property type="match status" value="1"/>
</dbReference>